<evidence type="ECO:0000313" key="2">
    <source>
        <dbReference type="EMBL" id="KAA8567335.1"/>
    </source>
</evidence>
<evidence type="ECO:0000313" key="3">
    <source>
        <dbReference type="Proteomes" id="UP000322873"/>
    </source>
</evidence>
<accession>A0A5M9JJT5</accession>
<dbReference type="EMBL" id="VICG01000011">
    <property type="protein sequence ID" value="KAA8567335.1"/>
    <property type="molecule type" value="Genomic_DNA"/>
</dbReference>
<protein>
    <submittedName>
        <fullName evidence="2">Uncharacterized protein</fullName>
    </submittedName>
</protein>
<feature type="region of interest" description="Disordered" evidence="1">
    <location>
        <begin position="1"/>
        <end position="94"/>
    </location>
</feature>
<keyword evidence="3" id="KW-1185">Reference proteome</keyword>
<organism evidence="2 3">
    <name type="scientific">Monilinia fructicola</name>
    <name type="common">Brown rot fungus</name>
    <name type="synonym">Ciboria fructicola</name>
    <dbReference type="NCBI Taxonomy" id="38448"/>
    <lineage>
        <taxon>Eukaryota</taxon>
        <taxon>Fungi</taxon>
        <taxon>Dikarya</taxon>
        <taxon>Ascomycota</taxon>
        <taxon>Pezizomycotina</taxon>
        <taxon>Leotiomycetes</taxon>
        <taxon>Helotiales</taxon>
        <taxon>Sclerotiniaceae</taxon>
        <taxon>Monilinia</taxon>
    </lineage>
</organism>
<dbReference type="AlphaFoldDB" id="A0A5M9JJT5"/>
<gene>
    <name evidence="2" type="ORF">EYC84_010365</name>
</gene>
<evidence type="ECO:0000256" key="1">
    <source>
        <dbReference type="SAM" id="MobiDB-lite"/>
    </source>
</evidence>
<reference evidence="2 3" key="1">
    <citation type="submission" date="2019-06" db="EMBL/GenBank/DDBJ databases">
        <title>Genome Sequence of the Brown Rot Fungal Pathogen Monilinia fructicola.</title>
        <authorList>
            <person name="De Miccolis Angelini R.M."/>
            <person name="Landi L."/>
            <person name="Abate D."/>
            <person name="Pollastro S."/>
            <person name="Romanazzi G."/>
            <person name="Faretra F."/>
        </authorList>
    </citation>
    <scope>NUCLEOTIDE SEQUENCE [LARGE SCALE GENOMIC DNA]</scope>
    <source>
        <strain evidence="2 3">Mfrc123</strain>
    </source>
</reference>
<sequence>MSSTPDIPQGIPADNDYVSRSGHKQEPIPVQSDGATIEDPIDADSANSDAQLERDDKEAIDKDNIIDSKTRGAAKSAETYREPEDEEGLPTNDGTSAVAQLKTIFCKMPWQCNKTSVVAFFAYGVSVNAVVQKYPYTGAILPCE</sequence>
<comment type="caution">
    <text evidence="2">The sequence shown here is derived from an EMBL/GenBank/DDBJ whole genome shotgun (WGS) entry which is preliminary data.</text>
</comment>
<proteinExistence type="predicted"/>
<name>A0A5M9JJT5_MONFR</name>
<dbReference type="VEuPathDB" id="FungiDB:MFRU_007g03600"/>
<feature type="compositionally biased region" description="Basic and acidic residues" evidence="1">
    <location>
        <begin position="51"/>
        <end position="70"/>
    </location>
</feature>
<dbReference type="Proteomes" id="UP000322873">
    <property type="component" value="Unassembled WGS sequence"/>
</dbReference>